<proteinExistence type="predicted"/>
<accession>A0A7J0G9D4</accession>
<dbReference type="OrthoDB" id="10253744at2759"/>
<dbReference type="PANTHER" id="PTHR31902">
    <property type="entry name" value="ACTIN PATCHES DISTAL PROTEIN 1"/>
    <property type="match status" value="1"/>
</dbReference>
<dbReference type="CDD" id="cd03062">
    <property type="entry name" value="TRX_Fd_Sucrase"/>
    <property type="match status" value="1"/>
</dbReference>
<sequence length="478" mass="53144">MASNRDDPLSFMNPSSSSPIDGDSFLLDPNSNSQIGSASGSFQNEGFLGGLDGAGDAAEFGFFRPEFRQGPLGGTVDCYDRHVFLCYKNPQVWPPRIEAAEFDRLPRLLSAALAARKGDMKKQTRLTICEGHDGTETSNGDVLIFPDMVRYRRLTHFDVDTFVEEVLVKDGEWLPGTPEALRGFYIFVCAHGTRDRRCGVCGPPIITRFKEEIEFHGLQGKVSVSPCSHIGGHKYKYAGNVIIFGLSINGEVTGHWYGYVTPDDVPVLLEQHIVKGEIVDLLWSQMPLRDRFPELFALATHQDASVVDCWSSSAAGGFGILCLGGGSRLGVGSFRGFLQVDSRRASHKSGIWVSRVPSKVCFGWTAAKRAILTIDNLRRRRMIVTEWCYMCKCNAETTDHLLLHCQLARALWSMVFSTLGVQWVMPKTVRELLAGWSQACSRIVKGRPGELFHYACFGVFGERGILERLRIKKILSFS</sequence>
<dbReference type="AlphaFoldDB" id="A0A7J0G9D4"/>
<protein>
    <submittedName>
        <fullName evidence="2">Sucrase/ferredoxin-like family protein</fullName>
    </submittedName>
</protein>
<dbReference type="InterPro" id="IPR026960">
    <property type="entry name" value="RVT-Znf"/>
</dbReference>
<evidence type="ECO:0000259" key="1">
    <source>
        <dbReference type="Pfam" id="PF13966"/>
    </source>
</evidence>
<reference evidence="2 3" key="1">
    <citation type="submission" date="2019-07" db="EMBL/GenBank/DDBJ databases">
        <title>De Novo Assembly of kiwifruit Actinidia rufa.</title>
        <authorList>
            <person name="Sugita-Konishi S."/>
            <person name="Sato K."/>
            <person name="Mori E."/>
            <person name="Abe Y."/>
            <person name="Kisaki G."/>
            <person name="Hamano K."/>
            <person name="Suezawa K."/>
            <person name="Otani M."/>
            <person name="Fukuda T."/>
            <person name="Manabe T."/>
            <person name="Gomi K."/>
            <person name="Tabuchi M."/>
            <person name="Akimitsu K."/>
            <person name="Kataoka I."/>
        </authorList>
    </citation>
    <scope>NUCLEOTIDE SEQUENCE [LARGE SCALE GENOMIC DNA]</scope>
    <source>
        <strain evidence="3">cv. Fuchu</strain>
    </source>
</reference>
<feature type="domain" description="Reverse transcriptase zinc-binding" evidence="1">
    <location>
        <begin position="342"/>
        <end position="412"/>
    </location>
</feature>
<dbReference type="Gene3D" id="3.40.30.10">
    <property type="entry name" value="Glutaredoxin"/>
    <property type="match status" value="2"/>
</dbReference>
<dbReference type="SUPFAM" id="SSF52833">
    <property type="entry name" value="Thioredoxin-like"/>
    <property type="match status" value="1"/>
</dbReference>
<dbReference type="EMBL" id="BJWL01000019">
    <property type="protein sequence ID" value="GFZ07361.1"/>
    <property type="molecule type" value="Genomic_DNA"/>
</dbReference>
<gene>
    <name evidence="2" type="ORF">Acr_19g0002980</name>
</gene>
<name>A0A7J0G9D4_9ERIC</name>
<dbReference type="Pfam" id="PF13966">
    <property type="entry name" value="zf-RVT"/>
    <property type="match status" value="1"/>
</dbReference>
<evidence type="ECO:0000313" key="3">
    <source>
        <dbReference type="Proteomes" id="UP000585474"/>
    </source>
</evidence>
<evidence type="ECO:0000313" key="2">
    <source>
        <dbReference type="EMBL" id="GFZ07361.1"/>
    </source>
</evidence>
<dbReference type="InterPro" id="IPR036249">
    <property type="entry name" value="Thioredoxin-like_sf"/>
</dbReference>
<comment type="caution">
    <text evidence="2">The sequence shown here is derived from an EMBL/GenBank/DDBJ whole genome shotgun (WGS) entry which is preliminary data.</text>
</comment>
<dbReference type="Pfam" id="PF06999">
    <property type="entry name" value="Suc_Fer-like"/>
    <property type="match status" value="1"/>
</dbReference>
<organism evidence="2 3">
    <name type="scientific">Actinidia rufa</name>
    <dbReference type="NCBI Taxonomy" id="165716"/>
    <lineage>
        <taxon>Eukaryota</taxon>
        <taxon>Viridiplantae</taxon>
        <taxon>Streptophyta</taxon>
        <taxon>Embryophyta</taxon>
        <taxon>Tracheophyta</taxon>
        <taxon>Spermatophyta</taxon>
        <taxon>Magnoliopsida</taxon>
        <taxon>eudicotyledons</taxon>
        <taxon>Gunneridae</taxon>
        <taxon>Pentapetalae</taxon>
        <taxon>asterids</taxon>
        <taxon>Ericales</taxon>
        <taxon>Actinidiaceae</taxon>
        <taxon>Actinidia</taxon>
    </lineage>
</organism>
<dbReference type="Proteomes" id="UP000585474">
    <property type="component" value="Unassembled WGS sequence"/>
</dbReference>
<keyword evidence="3" id="KW-1185">Reference proteome</keyword>
<dbReference type="InterPro" id="IPR009737">
    <property type="entry name" value="Aim32/Apd1-like"/>
</dbReference>
<dbReference type="PANTHER" id="PTHR31902:SF14">
    <property type="entry name" value="ACTIN PATCHES DISTAL PROTEIN 1"/>
    <property type="match status" value="1"/>
</dbReference>
<dbReference type="FunFam" id="3.40.30.10:FF:000213">
    <property type="entry name" value="APD1p protein"/>
    <property type="match status" value="1"/>
</dbReference>